<dbReference type="SUPFAM" id="SSF50475">
    <property type="entry name" value="FMN-binding split barrel"/>
    <property type="match status" value="1"/>
</dbReference>
<dbReference type="Proteomes" id="UP000321199">
    <property type="component" value="Chromosome"/>
</dbReference>
<evidence type="ECO:0000313" key="5">
    <source>
        <dbReference type="Proteomes" id="UP000321199"/>
    </source>
</evidence>
<proteinExistence type="inferred from homology"/>
<protein>
    <submittedName>
        <fullName evidence="4">Flavin reductase family protein</fullName>
    </submittedName>
</protein>
<name>A0A5B8S129_9BURK</name>
<dbReference type="InterPro" id="IPR050268">
    <property type="entry name" value="NADH-dep_flavin_reductase"/>
</dbReference>
<dbReference type="Pfam" id="PF01613">
    <property type="entry name" value="Flavin_Reduct"/>
    <property type="match status" value="1"/>
</dbReference>
<keyword evidence="5" id="KW-1185">Reference proteome</keyword>
<dbReference type="PANTHER" id="PTHR30466:SF11">
    <property type="entry name" value="FLAVIN-DEPENDENT MONOOXYGENASE, REDUCTASE SUBUNIT HSAB"/>
    <property type="match status" value="1"/>
</dbReference>
<organism evidence="4 5">
    <name type="scientific">Comamonas flocculans</name>
    <dbReference type="NCBI Taxonomy" id="2597701"/>
    <lineage>
        <taxon>Bacteria</taxon>
        <taxon>Pseudomonadati</taxon>
        <taxon>Pseudomonadota</taxon>
        <taxon>Betaproteobacteria</taxon>
        <taxon>Burkholderiales</taxon>
        <taxon>Comamonadaceae</taxon>
        <taxon>Comamonas</taxon>
    </lineage>
</organism>
<dbReference type="GO" id="GO:0010181">
    <property type="term" value="F:FMN binding"/>
    <property type="evidence" value="ECO:0007669"/>
    <property type="project" value="InterPro"/>
</dbReference>
<reference evidence="4 5" key="1">
    <citation type="submission" date="2019-07" db="EMBL/GenBank/DDBJ databases">
        <title>Complete genome sequence of Comamonas sp. NLF 7-7 isolated from livestock.</title>
        <authorList>
            <person name="Kim D.H."/>
            <person name="Kim J.G."/>
        </authorList>
    </citation>
    <scope>NUCLEOTIDE SEQUENCE [LARGE SCALE GENOMIC DNA]</scope>
    <source>
        <strain evidence="4 5">NLF 7-7</strain>
    </source>
</reference>
<gene>
    <name evidence="4" type="ORF">FOZ74_07105</name>
</gene>
<dbReference type="PANTHER" id="PTHR30466">
    <property type="entry name" value="FLAVIN REDUCTASE"/>
    <property type="match status" value="1"/>
</dbReference>
<accession>A0A5B8S129</accession>
<keyword evidence="2" id="KW-0560">Oxidoreductase</keyword>
<evidence type="ECO:0000256" key="1">
    <source>
        <dbReference type="ARBA" id="ARBA00008898"/>
    </source>
</evidence>
<dbReference type="GO" id="GO:0042602">
    <property type="term" value="F:riboflavin reductase (NADPH) activity"/>
    <property type="evidence" value="ECO:0007669"/>
    <property type="project" value="TreeGrafter"/>
</dbReference>
<dbReference type="OrthoDB" id="9792858at2"/>
<dbReference type="SMART" id="SM00903">
    <property type="entry name" value="Flavin_Reduct"/>
    <property type="match status" value="1"/>
</dbReference>
<evidence type="ECO:0000313" key="4">
    <source>
        <dbReference type="EMBL" id="QEA14505.1"/>
    </source>
</evidence>
<dbReference type="KEGG" id="cof:FOZ74_07105"/>
<dbReference type="InterPro" id="IPR002563">
    <property type="entry name" value="Flavin_Rdtase-like_dom"/>
</dbReference>
<feature type="domain" description="Flavin reductase like" evidence="3">
    <location>
        <begin position="1"/>
        <end position="143"/>
    </location>
</feature>
<evidence type="ECO:0000259" key="3">
    <source>
        <dbReference type="SMART" id="SM00903"/>
    </source>
</evidence>
<sequence>MFATGVTIVTTLAPDGGPIGLTVNSFNSVSLEPPLVLWSLSHNAASLALFSEATHYVVNVLGVHQRELAVRFATRGPKRWDDVAWQPGHTGMPVLGGAIAVFECANRSRYPEGDHTILVGQVLHCGHSAHEAPLLYHGGMFYTEHPLGALPRGAAVKAVP</sequence>
<dbReference type="EMBL" id="CP042344">
    <property type="protein sequence ID" value="QEA14505.1"/>
    <property type="molecule type" value="Genomic_DNA"/>
</dbReference>
<dbReference type="Gene3D" id="2.30.110.10">
    <property type="entry name" value="Electron Transport, Fmn-binding Protein, Chain A"/>
    <property type="match status" value="1"/>
</dbReference>
<dbReference type="InterPro" id="IPR012349">
    <property type="entry name" value="Split_barrel_FMN-bd"/>
</dbReference>
<comment type="similarity">
    <text evidence="1">Belongs to the non-flavoprotein flavin reductase family.</text>
</comment>
<dbReference type="AlphaFoldDB" id="A0A5B8S129"/>
<evidence type="ECO:0000256" key="2">
    <source>
        <dbReference type="ARBA" id="ARBA00023002"/>
    </source>
</evidence>